<evidence type="ECO:0000256" key="2">
    <source>
        <dbReference type="ARBA" id="ARBA00023242"/>
    </source>
</evidence>
<name>A0A9N8Z2S2_9GLOM</name>
<dbReference type="SMART" id="SM00398">
    <property type="entry name" value="HMG"/>
    <property type="match status" value="1"/>
</dbReference>
<dbReference type="OrthoDB" id="6247875at2759"/>
<protein>
    <submittedName>
        <fullName evidence="5">13483_t:CDS:1</fullName>
    </submittedName>
</protein>
<proteinExistence type="predicted"/>
<dbReference type="Gene3D" id="1.10.30.10">
    <property type="entry name" value="High mobility group box domain"/>
    <property type="match status" value="1"/>
</dbReference>
<dbReference type="GO" id="GO:0000978">
    <property type="term" value="F:RNA polymerase II cis-regulatory region sequence-specific DNA binding"/>
    <property type="evidence" value="ECO:0007669"/>
    <property type="project" value="TreeGrafter"/>
</dbReference>
<keyword evidence="1 3" id="KW-0238">DNA-binding</keyword>
<dbReference type="PANTHER" id="PTHR45789:SF2">
    <property type="entry name" value="FI18025P1"/>
    <property type="match status" value="1"/>
</dbReference>
<gene>
    <name evidence="5" type="ORF">AGERDE_LOCUS2433</name>
</gene>
<sequence length="273" mass="31381">MTTTSTTSEQQTIIDHTISIMSEYDKKMLRDPPYKLSLSMDKLLAPAKRTRKNKKVLNNPRPQNKWIIFRKDYVAKLRLLNPNATYQIQDISKECGVEWKSQPSEVKEYFDLIQRIAFEIHKIMYPNYKYSPKKKDVFCEDNYDEDYYEDDNDENNSNCVVLDPSSINVSNSATMNSAESGPVFDFGLSQYTPIDASPARQLDFHLNTQHSITISVASLSSFSSSNELYSDYNNDDLQNLTFNFDTYLNYDPTVSAGDLSEYIVDDSQFDGLA</sequence>
<dbReference type="AlphaFoldDB" id="A0A9N8Z2S2"/>
<keyword evidence="6" id="KW-1185">Reference proteome</keyword>
<dbReference type="EMBL" id="CAJVPL010000203">
    <property type="protein sequence ID" value="CAG8464676.1"/>
    <property type="molecule type" value="Genomic_DNA"/>
</dbReference>
<dbReference type="Proteomes" id="UP000789831">
    <property type="component" value="Unassembled WGS sequence"/>
</dbReference>
<dbReference type="SUPFAM" id="SSF47095">
    <property type="entry name" value="HMG-box"/>
    <property type="match status" value="1"/>
</dbReference>
<reference evidence="5" key="1">
    <citation type="submission" date="2021-06" db="EMBL/GenBank/DDBJ databases">
        <authorList>
            <person name="Kallberg Y."/>
            <person name="Tangrot J."/>
            <person name="Rosling A."/>
        </authorList>
    </citation>
    <scope>NUCLEOTIDE SEQUENCE</scope>
    <source>
        <strain evidence="5">MT106</strain>
    </source>
</reference>
<evidence type="ECO:0000313" key="5">
    <source>
        <dbReference type="EMBL" id="CAG8464676.1"/>
    </source>
</evidence>
<dbReference type="CDD" id="cd01389">
    <property type="entry name" value="HMG-box_ROX1-like"/>
    <property type="match status" value="1"/>
</dbReference>
<evidence type="ECO:0000256" key="3">
    <source>
        <dbReference type="PROSITE-ProRule" id="PRU00267"/>
    </source>
</evidence>
<keyword evidence="2 3" id="KW-0539">Nucleus</keyword>
<feature type="DNA-binding region" description="HMG box" evidence="3">
    <location>
        <begin position="59"/>
        <end position="129"/>
    </location>
</feature>
<evidence type="ECO:0000259" key="4">
    <source>
        <dbReference type="PROSITE" id="PS50118"/>
    </source>
</evidence>
<organism evidence="5 6">
    <name type="scientific">Ambispora gerdemannii</name>
    <dbReference type="NCBI Taxonomy" id="144530"/>
    <lineage>
        <taxon>Eukaryota</taxon>
        <taxon>Fungi</taxon>
        <taxon>Fungi incertae sedis</taxon>
        <taxon>Mucoromycota</taxon>
        <taxon>Glomeromycotina</taxon>
        <taxon>Glomeromycetes</taxon>
        <taxon>Archaeosporales</taxon>
        <taxon>Ambisporaceae</taxon>
        <taxon>Ambispora</taxon>
    </lineage>
</organism>
<dbReference type="InterPro" id="IPR051356">
    <property type="entry name" value="SOX/SOX-like_TF"/>
</dbReference>
<dbReference type="InterPro" id="IPR009071">
    <property type="entry name" value="HMG_box_dom"/>
</dbReference>
<dbReference type="PROSITE" id="PS50118">
    <property type="entry name" value="HMG_BOX_2"/>
    <property type="match status" value="1"/>
</dbReference>
<feature type="domain" description="HMG box" evidence="4">
    <location>
        <begin position="59"/>
        <end position="129"/>
    </location>
</feature>
<comment type="caution">
    <text evidence="5">The sequence shown here is derived from an EMBL/GenBank/DDBJ whole genome shotgun (WGS) entry which is preliminary data.</text>
</comment>
<dbReference type="GO" id="GO:0000981">
    <property type="term" value="F:DNA-binding transcription factor activity, RNA polymerase II-specific"/>
    <property type="evidence" value="ECO:0007669"/>
    <property type="project" value="TreeGrafter"/>
</dbReference>
<evidence type="ECO:0000313" key="6">
    <source>
        <dbReference type="Proteomes" id="UP000789831"/>
    </source>
</evidence>
<evidence type="ECO:0000256" key="1">
    <source>
        <dbReference type="ARBA" id="ARBA00023125"/>
    </source>
</evidence>
<accession>A0A9N8Z2S2</accession>
<dbReference type="Pfam" id="PF00505">
    <property type="entry name" value="HMG_box"/>
    <property type="match status" value="1"/>
</dbReference>
<dbReference type="GO" id="GO:0005634">
    <property type="term" value="C:nucleus"/>
    <property type="evidence" value="ECO:0007669"/>
    <property type="project" value="UniProtKB-UniRule"/>
</dbReference>
<dbReference type="PANTHER" id="PTHR45789">
    <property type="entry name" value="FI18025P1"/>
    <property type="match status" value="1"/>
</dbReference>
<dbReference type="InterPro" id="IPR036910">
    <property type="entry name" value="HMG_box_dom_sf"/>
</dbReference>